<dbReference type="InterPro" id="IPR001646">
    <property type="entry name" value="5peptide_repeat"/>
</dbReference>
<dbReference type="PANTHER" id="PTHR42999">
    <property type="entry name" value="ANTIBIOTIC RESISTANCE PROTEIN MCBG"/>
    <property type="match status" value="1"/>
</dbReference>
<dbReference type="Proteomes" id="UP001565243">
    <property type="component" value="Unassembled WGS sequence"/>
</dbReference>
<dbReference type="InterPro" id="IPR052949">
    <property type="entry name" value="PA_immunity-related"/>
</dbReference>
<dbReference type="Gene3D" id="2.160.20.80">
    <property type="entry name" value="E3 ubiquitin-protein ligase SopA"/>
    <property type="match status" value="1"/>
</dbReference>
<evidence type="ECO:0000313" key="2">
    <source>
        <dbReference type="Proteomes" id="UP001565243"/>
    </source>
</evidence>
<keyword evidence="2" id="KW-1185">Reference proteome</keyword>
<reference evidence="1 2" key="1">
    <citation type="submission" date="2024-07" db="EMBL/GenBank/DDBJ databases">
        <authorList>
            <person name="Hebao G."/>
        </authorList>
    </citation>
    <scope>NUCLEOTIDE SEQUENCE [LARGE SCALE GENOMIC DNA]</scope>
    <source>
        <strain evidence="1 2">ACCC 02193</strain>
    </source>
</reference>
<comment type="caution">
    <text evidence="1">The sequence shown here is derived from an EMBL/GenBank/DDBJ whole genome shotgun (WGS) entry which is preliminary data.</text>
</comment>
<sequence>MTKITDNKEYFDTCFDRQALSAACFEGVIFEGCDFSHCNFTAARFIRCKFINCRFDQCNLSVMEMPDSRFNEVSFTECKLSGTDWTRAYWPAFNLDHELRFTQCLLSNASFFGLTLQEVKMMECQLHDVDFRECDLSKAEILNCDLAGSLFNRTNLQAADLTDSRDFSINVLNNSVAGATFSRLEALSLLESLGVNLVD</sequence>
<protein>
    <submittedName>
        <fullName evidence="1">Pentapeptide repeat-containing protein</fullName>
    </submittedName>
</protein>
<dbReference type="EMBL" id="JBGFFX010000014">
    <property type="protein sequence ID" value="MEY8772607.1"/>
    <property type="molecule type" value="Genomic_DNA"/>
</dbReference>
<dbReference type="Pfam" id="PF13599">
    <property type="entry name" value="Pentapeptide_4"/>
    <property type="match status" value="2"/>
</dbReference>
<name>A0ABV4ECX7_9GAMM</name>
<evidence type="ECO:0000313" key="1">
    <source>
        <dbReference type="EMBL" id="MEY8772607.1"/>
    </source>
</evidence>
<organism evidence="1 2">
    <name type="scientific">Erwinia aeris</name>
    <dbReference type="NCBI Taxonomy" id="3239803"/>
    <lineage>
        <taxon>Bacteria</taxon>
        <taxon>Pseudomonadati</taxon>
        <taxon>Pseudomonadota</taxon>
        <taxon>Gammaproteobacteria</taxon>
        <taxon>Enterobacterales</taxon>
        <taxon>Erwiniaceae</taxon>
        <taxon>Erwinia</taxon>
    </lineage>
</organism>
<accession>A0ABV4ECX7</accession>
<dbReference type="PANTHER" id="PTHR42999:SF1">
    <property type="entry name" value="PENTAPEPTIDE REPEAT-CONTAINING PROTEIN"/>
    <property type="match status" value="1"/>
</dbReference>
<dbReference type="RefSeq" id="WP_369896411.1">
    <property type="nucleotide sequence ID" value="NZ_JBGFFX010000014.1"/>
</dbReference>
<proteinExistence type="predicted"/>
<gene>
    <name evidence="1" type="ORF">AB6T85_19555</name>
</gene>
<dbReference type="SUPFAM" id="SSF141571">
    <property type="entry name" value="Pentapeptide repeat-like"/>
    <property type="match status" value="1"/>
</dbReference>